<name>A0A1E3PZ91_LIPST</name>
<evidence type="ECO:0000313" key="1">
    <source>
        <dbReference type="EMBL" id="ODQ70660.1"/>
    </source>
</evidence>
<sequence length="53" mass="6292">MPYNIRKLPMTKGNKNDCGLARQKEARSILCDSPWMVRFKKQLNQSWVCYTSR</sequence>
<dbReference type="EMBL" id="KV454299">
    <property type="protein sequence ID" value="ODQ70660.1"/>
    <property type="molecule type" value="Genomic_DNA"/>
</dbReference>
<keyword evidence="2" id="KW-1185">Reference proteome</keyword>
<evidence type="ECO:0000313" key="2">
    <source>
        <dbReference type="Proteomes" id="UP000094385"/>
    </source>
</evidence>
<dbReference type="AlphaFoldDB" id="A0A1E3PZ91"/>
<proteinExistence type="predicted"/>
<organism evidence="1 2">
    <name type="scientific">Lipomyces starkeyi NRRL Y-11557</name>
    <dbReference type="NCBI Taxonomy" id="675824"/>
    <lineage>
        <taxon>Eukaryota</taxon>
        <taxon>Fungi</taxon>
        <taxon>Dikarya</taxon>
        <taxon>Ascomycota</taxon>
        <taxon>Saccharomycotina</taxon>
        <taxon>Lipomycetes</taxon>
        <taxon>Lipomycetales</taxon>
        <taxon>Lipomycetaceae</taxon>
        <taxon>Lipomyces</taxon>
    </lineage>
</organism>
<gene>
    <name evidence="1" type="ORF">LIPSTDRAFT_74082</name>
</gene>
<accession>A0A1E3PZ91</accession>
<dbReference type="Proteomes" id="UP000094385">
    <property type="component" value="Unassembled WGS sequence"/>
</dbReference>
<protein>
    <submittedName>
        <fullName evidence="1">Uncharacterized protein</fullName>
    </submittedName>
</protein>
<reference evidence="1 2" key="1">
    <citation type="journal article" date="2016" name="Proc. Natl. Acad. Sci. U.S.A.">
        <title>Comparative genomics of biotechnologically important yeasts.</title>
        <authorList>
            <person name="Riley R."/>
            <person name="Haridas S."/>
            <person name="Wolfe K.H."/>
            <person name="Lopes M.R."/>
            <person name="Hittinger C.T."/>
            <person name="Goeker M."/>
            <person name="Salamov A.A."/>
            <person name="Wisecaver J.H."/>
            <person name="Long T.M."/>
            <person name="Calvey C.H."/>
            <person name="Aerts A.L."/>
            <person name="Barry K.W."/>
            <person name="Choi C."/>
            <person name="Clum A."/>
            <person name="Coughlan A.Y."/>
            <person name="Deshpande S."/>
            <person name="Douglass A.P."/>
            <person name="Hanson S.J."/>
            <person name="Klenk H.-P."/>
            <person name="LaButti K.M."/>
            <person name="Lapidus A."/>
            <person name="Lindquist E.A."/>
            <person name="Lipzen A.M."/>
            <person name="Meier-Kolthoff J.P."/>
            <person name="Ohm R.A."/>
            <person name="Otillar R.P."/>
            <person name="Pangilinan J.L."/>
            <person name="Peng Y."/>
            <person name="Rokas A."/>
            <person name="Rosa C.A."/>
            <person name="Scheuner C."/>
            <person name="Sibirny A.A."/>
            <person name="Slot J.C."/>
            <person name="Stielow J.B."/>
            <person name="Sun H."/>
            <person name="Kurtzman C.P."/>
            <person name="Blackwell M."/>
            <person name="Grigoriev I.V."/>
            <person name="Jeffries T.W."/>
        </authorList>
    </citation>
    <scope>NUCLEOTIDE SEQUENCE [LARGE SCALE GENOMIC DNA]</scope>
    <source>
        <strain evidence="1 2">NRRL Y-11557</strain>
    </source>
</reference>